<accession>A0A1X4NLB0</accession>
<dbReference type="PANTHER" id="PTHR10545:SF29">
    <property type="entry name" value="GH14572P-RELATED"/>
    <property type="match status" value="1"/>
</dbReference>
<dbReference type="AlphaFoldDB" id="A0A1X4NLB0"/>
<feature type="domain" description="N-acetyltransferase" evidence="3">
    <location>
        <begin position="4"/>
        <end position="164"/>
    </location>
</feature>
<dbReference type="EMBL" id="JFKC01000007">
    <property type="protein sequence ID" value="OSQ51072.1"/>
    <property type="molecule type" value="Genomic_DNA"/>
</dbReference>
<keyword evidence="1" id="KW-0808">Transferase</keyword>
<evidence type="ECO:0000256" key="1">
    <source>
        <dbReference type="ARBA" id="ARBA00022679"/>
    </source>
</evidence>
<dbReference type="CDD" id="cd04301">
    <property type="entry name" value="NAT_SF"/>
    <property type="match status" value="1"/>
</dbReference>
<evidence type="ECO:0000313" key="4">
    <source>
        <dbReference type="EMBL" id="OSQ51072.1"/>
    </source>
</evidence>
<gene>
    <name evidence="4" type="ORF">MGEO_10155</name>
</gene>
<dbReference type="Pfam" id="PF00583">
    <property type="entry name" value="Acetyltransf_1"/>
    <property type="match status" value="1"/>
</dbReference>
<dbReference type="RefSeq" id="WP_085636745.1">
    <property type="nucleotide sequence ID" value="NZ_JFKC01000007.1"/>
</dbReference>
<dbReference type="Gene3D" id="3.40.630.30">
    <property type="match status" value="1"/>
</dbReference>
<dbReference type="Proteomes" id="UP000193926">
    <property type="component" value="Unassembled WGS sequence"/>
</dbReference>
<dbReference type="GO" id="GO:0008080">
    <property type="term" value="F:N-acetyltransferase activity"/>
    <property type="evidence" value="ECO:0007669"/>
    <property type="project" value="TreeGrafter"/>
</dbReference>
<dbReference type="InterPro" id="IPR000182">
    <property type="entry name" value="GNAT_dom"/>
</dbReference>
<name>A0A1X4NLB0_9RHOB</name>
<comment type="caution">
    <text evidence="4">The sequence shown here is derived from an EMBL/GenBank/DDBJ whole genome shotgun (WGS) entry which is preliminary data.</text>
</comment>
<evidence type="ECO:0000256" key="2">
    <source>
        <dbReference type="ARBA" id="ARBA00023315"/>
    </source>
</evidence>
<dbReference type="InterPro" id="IPR051016">
    <property type="entry name" value="Diverse_Substrate_AcTransf"/>
</dbReference>
<organism evidence="4 5">
    <name type="scientific">Marivita geojedonensis</name>
    <dbReference type="NCBI Taxonomy" id="1123756"/>
    <lineage>
        <taxon>Bacteria</taxon>
        <taxon>Pseudomonadati</taxon>
        <taxon>Pseudomonadota</taxon>
        <taxon>Alphaproteobacteria</taxon>
        <taxon>Rhodobacterales</taxon>
        <taxon>Roseobacteraceae</taxon>
        <taxon>Marivita</taxon>
    </lineage>
</organism>
<keyword evidence="2" id="KW-0012">Acyltransferase</keyword>
<dbReference type="InterPro" id="IPR016181">
    <property type="entry name" value="Acyl_CoA_acyltransferase"/>
</dbReference>
<evidence type="ECO:0000313" key="5">
    <source>
        <dbReference type="Proteomes" id="UP000193926"/>
    </source>
</evidence>
<keyword evidence="5" id="KW-1185">Reference proteome</keyword>
<protein>
    <recommendedName>
        <fullName evidence="3">N-acetyltransferase domain-containing protein</fullName>
    </recommendedName>
</protein>
<sequence length="164" mass="17651">MARLAFRSPSKDDVALLSNALASLARDLGDPFLASETSLRQALFGPCPSARARLAERGNRVVGVVLFSPVYSTAQGGAGVYVSDVWVASDLRGENIGRDLLRDAAQRGAELWDARFMRLVVHDDNARAALFYSRLGFAPIDGQSTLALTGLGFQTLGDRYESDS</sequence>
<proteinExistence type="predicted"/>
<evidence type="ECO:0000259" key="3">
    <source>
        <dbReference type="PROSITE" id="PS51186"/>
    </source>
</evidence>
<reference evidence="4 5" key="1">
    <citation type="submission" date="2014-03" db="EMBL/GenBank/DDBJ databases">
        <title>The draft genome sequence of Marivita geojedonensis KCTC 23882.</title>
        <authorList>
            <person name="Lai Q."/>
            <person name="Shao Z."/>
        </authorList>
    </citation>
    <scope>NUCLEOTIDE SEQUENCE [LARGE SCALE GENOMIC DNA]</scope>
    <source>
        <strain evidence="4 5">DPG-138</strain>
    </source>
</reference>
<dbReference type="STRING" id="1123756.MGEO_10155"/>
<dbReference type="PANTHER" id="PTHR10545">
    <property type="entry name" value="DIAMINE N-ACETYLTRANSFERASE"/>
    <property type="match status" value="1"/>
</dbReference>
<dbReference type="PROSITE" id="PS51186">
    <property type="entry name" value="GNAT"/>
    <property type="match status" value="1"/>
</dbReference>
<dbReference type="SUPFAM" id="SSF55729">
    <property type="entry name" value="Acyl-CoA N-acyltransferases (Nat)"/>
    <property type="match status" value="1"/>
</dbReference>